<feature type="DNA-binding region" description="H-T-H motif" evidence="4">
    <location>
        <begin position="28"/>
        <end position="47"/>
    </location>
</feature>
<dbReference type="Proteomes" id="UP000196027">
    <property type="component" value="Chromosome"/>
</dbReference>
<dbReference type="PANTHER" id="PTHR30055:SF234">
    <property type="entry name" value="HTH-TYPE TRANSCRIPTIONAL REGULATOR BETI"/>
    <property type="match status" value="1"/>
</dbReference>
<reference evidence="6 7" key="1">
    <citation type="submission" date="2017-05" db="EMBL/GenBank/DDBJ databases">
        <title>Genomic insights into alkan degradation activity of Oleiphilus messinensis.</title>
        <authorList>
            <person name="Kozyavkin S.A."/>
            <person name="Slesarev A.I."/>
            <person name="Golyshin P.N."/>
            <person name="Korzhenkov A."/>
            <person name="Golyshina O.N."/>
            <person name="Toshchakov S.V."/>
        </authorList>
    </citation>
    <scope>NUCLEOTIDE SEQUENCE [LARGE SCALE GENOMIC DNA]</scope>
    <source>
        <strain evidence="6 7">ME102</strain>
    </source>
</reference>
<dbReference type="EMBL" id="CP021425">
    <property type="protein sequence ID" value="ARU56484.1"/>
    <property type="molecule type" value="Genomic_DNA"/>
</dbReference>
<feature type="domain" description="HTH tetR-type" evidence="5">
    <location>
        <begin position="7"/>
        <end position="65"/>
    </location>
</feature>
<protein>
    <submittedName>
        <fullName evidence="6">Transcriptional regulator, TetR family</fullName>
    </submittedName>
</protein>
<dbReference type="OrthoDB" id="6077212at2"/>
<evidence type="ECO:0000313" key="6">
    <source>
        <dbReference type="EMBL" id="ARU56484.1"/>
    </source>
</evidence>
<evidence type="ECO:0000256" key="4">
    <source>
        <dbReference type="PROSITE-ProRule" id="PRU00335"/>
    </source>
</evidence>
<proteinExistence type="predicted"/>
<keyword evidence="1" id="KW-0805">Transcription regulation</keyword>
<evidence type="ECO:0000256" key="1">
    <source>
        <dbReference type="ARBA" id="ARBA00023015"/>
    </source>
</evidence>
<dbReference type="AlphaFoldDB" id="A0A1Y0IAN3"/>
<dbReference type="Pfam" id="PF00440">
    <property type="entry name" value="TetR_N"/>
    <property type="match status" value="1"/>
</dbReference>
<evidence type="ECO:0000259" key="5">
    <source>
        <dbReference type="PROSITE" id="PS50977"/>
    </source>
</evidence>
<evidence type="ECO:0000256" key="2">
    <source>
        <dbReference type="ARBA" id="ARBA00023125"/>
    </source>
</evidence>
<dbReference type="GO" id="GO:0003700">
    <property type="term" value="F:DNA-binding transcription factor activity"/>
    <property type="evidence" value="ECO:0007669"/>
    <property type="project" value="TreeGrafter"/>
</dbReference>
<dbReference type="SUPFAM" id="SSF46689">
    <property type="entry name" value="Homeodomain-like"/>
    <property type="match status" value="1"/>
</dbReference>
<keyword evidence="2 4" id="KW-0238">DNA-binding</keyword>
<dbReference type="KEGG" id="ome:OLMES_2423"/>
<accession>A0A1Y0IAN3</accession>
<organism evidence="6 7">
    <name type="scientific">Oleiphilus messinensis</name>
    <dbReference type="NCBI Taxonomy" id="141451"/>
    <lineage>
        <taxon>Bacteria</taxon>
        <taxon>Pseudomonadati</taxon>
        <taxon>Pseudomonadota</taxon>
        <taxon>Gammaproteobacteria</taxon>
        <taxon>Oceanospirillales</taxon>
        <taxon>Oleiphilaceae</taxon>
        <taxon>Oleiphilus</taxon>
    </lineage>
</organism>
<name>A0A1Y0IAN3_9GAMM</name>
<dbReference type="Gene3D" id="1.10.357.10">
    <property type="entry name" value="Tetracycline Repressor, domain 2"/>
    <property type="match status" value="1"/>
</dbReference>
<dbReference type="InterPro" id="IPR001647">
    <property type="entry name" value="HTH_TetR"/>
</dbReference>
<dbReference type="InterPro" id="IPR009057">
    <property type="entry name" value="Homeodomain-like_sf"/>
</dbReference>
<keyword evidence="3" id="KW-0804">Transcription</keyword>
<dbReference type="InterPro" id="IPR050109">
    <property type="entry name" value="HTH-type_TetR-like_transc_reg"/>
</dbReference>
<dbReference type="GO" id="GO:0000976">
    <property type="term" value="F:transcription cis-regulatory region binding"/>
    <property type="evidence" value="ECO:0007669"/>
    <property type="project" value="TreeGrafter"/>
</dbReference>
<dbReference type="PANTHER" id="PTHR30055">
    <property type="entry name" value="HTH-TYPE TRANSCRIPTIONAL REGULATOR RUTR"/>
    <property type="match status" value="1"/>
</dbReference>
<sequence length="183" mass="20107">MTDARIKKSNHALMESSVKLLLVNPQATMSEVAVAAGVGRATLYRHYPTKLSLIEALAETCVQELDAACAHIEAEAQSATQAIELLFSAMAPQAEKLKVLALLDQYDSPRLKQIQSKQDQEILELIEWLKQEKAVDNNVPNDWLLILIDNLIYSSWILMGKGFAADVAASLALRTFLSGVGTR</sequence>
<gene>
    <name evidence="6" type="ORF">OLMES_2423</name>
</gene>
<dbReference type="PROSITE" id="PS50977">
    <property type="entry name" value="HTH_TETR_2"/>
    <property type="match status" value="1"/>
</dbReference>
<keyword evidence="7" id="KW-1185">Reference proteome</keyword>
<evidence type="ECO:0000313" key="7">
    <source>
        <dbReference type="Proteomes" id="UP000196027"/>
    </source>
</evidence>
<dbReference type="RefSeq" id="WP_087461466.1">
    <property type="nucleotide sequence ID" value="NZ_CP021425.1"/>
</dbReference>
<evidence type="ECO:0000256" key="3">
    <source>
        <dbReference type="ARBA" id="ARBA00023163"/>
    </source>
</evidence>